<feature type="region of interest" description="Disordered" evidence="2">
    <location>
        <begin position="1"/>
        <end position="28"/>
    </location>
</feature>
<evidence type="ECO:0000256" key="2">
    <source>
        <dbReference type="SAM" id="MobiDB-lite"/>
    </source>
</evidence>
<dbReference type="Gene3D" id="1.10.287.110">
    <property type="entry name" value="DnaJ domain"/>
    <property type="match status" value="1"/>
</dbReference>
<dbReference type="Proteomes" id="UP000694546">
    <property type="component" value="Chromosome 9"/>
</dbReference>
<dbReference type="OrthoDB" id="66964at2759"/>
<keyword evidence="5" id="KW-1185">Reference proteome</keyword>
<dbReference type="Ensembl" id="ENSGMOT00000046550.1">
    <property type="protein sequence ID" value="ENSGMOP00000037495.1"/>
    <property type="gene ID" value="ENSGMOG00000019094.2"/>
</dbReference>
<dbReference type="PANTHER" id="PTHR45255:SF1">
    <property type="entry name" value="DNAJ HOMOLOG SUBFAMILY C MEMBER 24"/>
    <property type="match status" value="1"/>
</dbReference>
<evidence type="ECO:0000313" key="5">
    <source>
        <dbReference type="Proteomes" id="UP000694546"/>
    </source>
</evidence>
<dbReference type="InterPro" id="IPR036869">
    <property type="entry name" value="J_dom_sf"/>
</dbReference>
<reference evidence="4" key="2">
    <citation type="submission" date="2025-09" db="UniProtKB">
        <authorList>
            <consortium name="Ensembl"/>
        </authorList>
    </citation>
    <scope>IDENTIFICATION</scope>
</reference>
<dbReference type="PROSITE" id="PS50076">
    <property type="entry name" value="DNAJ_2"/>
    <property type="match status" value="1"/>
</dbReference>
<protein>
    <recommendedName>
        <fullName evidence="3">J domain-containing protein</fullName>
    </recommendedName>
</protein>
<keyword evidence="1" id="KW-0862">Zinc</keyword>
<dbReference type="PRINTS" id="PR00625">
    <property type="entry name" value="JDOMAIN"/>
</dbReference>
<gene>
    <name evidence="4" type="primary">dnajc24</name>
</gene>
<name>A0ABA3JSF2_GADMO</name>
<dbReference type="SUPFAM" id="SSF46565">
    <property type="entry name" value="Chaperone J-domain"/>
    <property type="match status" value="1"/>
</dbReference>
<feature type="domain" description="J" evidence="3">
    <location>
        <begin position="13"/>
        <end position="83"/>
    </location>
</feature>
<dbReference type="SMART" id="SM00271">
    <property type="entry name" value="DnaJ"/>
    <property type="match status" value="1"/>
</dbReference>
<accession>A0ABA3JSF2</accession>
<proteinExistence type="predicted"/>
<dbReference type="PANTHER" id="PTHR45255">
    <property type="entry name" value="DNAJ HOMOLOG SUBFAMILY C MEMBER 24"/>
    <property type="match status" value="1"/>
</dbReference>
<evidence type="ECO:0000259" key="3">
    <source>
        <dbReference type="PROSITE" id="PS50076"/>
    </source>
</evidence>
<evidence type="ECO:0000256" key="1">
    <source>
        <dbReference type="ARBA" id="ARBA00022833"/>
    </source>
</evidence>
<organism evidence="4 5">
    <name type="scientific">Gadus morhua</name>
    <name type="common">Atlantic cod</name>
    <dbReference type="NCBI Taxonomy" id="8049"/>
    <lineage>
        <taxon>Eukaryota</taxon>
        <taxon>Metazoa</taxon>
        <taxon>Chordata</taxon>
        <taxon>Craniata</taxon>
        <taxon>Vertebrata</taxon>
        <taxon>Euteleostomi</taxon>
        <taxon>Actinopterygii</taxon>
        <taxon>Neopterygii</taxon>
        <taxon>Teleostei</taxon>
        <taxon>Neoteleostei</taxon>
        <taxon>Acanthomorphata</taxon>
        <taxon>Zeiogadaria</taxon>
        <taxon>Gadariae</taxon>
        <taxon>Gadiformes</taxon>
        <taxon>Gadoidei</taxon>
        <taxon>Gadidae</taxon>
        <taxon>Gadus</taxon>
    </lineage>
</organism>
<dbReference type="CDD" id="cd06257">
    <property type="entry name" value="DnaJ"/>
    <property type="match status" value="1"/>
</dbReference>
<dbReference type="GeneTree" id="ENSGT00390000005430"/>
<dbReference type="InterPro" id="IPR001623">
    <property type="entry name" value="DnaJ_domain"/>
</dbReference>
<evidence type="ECO:0000313" key="4">
    <source>
        <dbReference type="Ensembl" id="ENSGMOP00000037495.1"/>
    </source>
</evidence>
<reference evidence="4" key="1">
    <citation type="submission" date="2025-08" db="UniProtKB">
        <authorList>
            <consortium name="Ensembl"/>
        </authorList>
    </citation>
    <scope>IDENTIFICATION</scope>
</reference>
<dbReference type="Pfam" id="PF00226">
    <property type="entry name" value="DnaJ"/>
    <property type="match status" value="1"/>
</dbReference>
<sequence length="141" mass="15679">MSQGMSEQSPPKDLYAVLGAEPSDSPQQLKDRYKQLALKHHPDRLRGLCASAAEASLKRFLEAEQAWRILGNQEARSQYDLHRKDIDLQQAWPVDSMISQDDMIFNPGVWPVDGITVGMASTGACLPHSLEPELAPRLQGK</sequence>